<keyword evidence="2" id="KW-1185">Reference proteome</keyword>
<reference evidence="1 2" key="1">
    <citation type="submission" date="2016-10" db="EMBL/GenBank/DDBJ databases">
        <authorList>
            <person name="de Groot N.N."/>
        </authorList>
    </citation>
    <scope>NUCLEOTIDE SEQUENCE [LARGE SCALE GENOMIC DNA]</scope>
    <source>
        <strain evidence="1 2">CGMCC 1.9113</strain>
    </source>
</reference>
<name>A0A1I5TH92_9SPHN</name>
<organism evidence="1 2">
    <name type="scientific">Sphingomonas rubra</name>
    <dbReference type="NCBI Taxonomy" id="634430"/>
    <lineage>
        <taxon>Bacteria</taxon>
        <taxon>Pseudomonadati</taxon>
        <taxon>Pseudomonadota</taxon>
        <taxon>Alphaproteobacteria</taxon>
        <taxon>Sphingomonadales</taxon>
        <taxon>Sphingomonadaceae</taxon>
        <taxon>Sphingomonas</taxon>
    </lineage>
</organism>
<dbReference type="AlphaFoldDB" id="A0A1I5TH92"/>
<sequence>MGMDTAKQDVAAIVRVSAGWAAEEVTADYADTIEAAQWNPATGALSAVHVGVSLPDDLGGVRDHFAFAWLAWIKCT</sequence>
<proteinExistence type="predicted"/>
<dbReference type="EMBL" id="FOXP01000008">
    <property type="protein sequence ID" value="SFP82221.1"/>
    <property type="molecule type" value="Genomic_DNA"/>
</dbReference>
<protein>
    <submittedName>
        <fullName evidence="1">Uncharacterized protein</fullName>
    </submittedName>
</protein>
<accession>A0A1I5TH92</accession>
<gene>
    <name evidence="1" type="ORF">SAMN04488241_10820</name>
</gene>
<evidence type="ECO:0000313" key="1">
    <source>
        <dbReference type="EMBL" id="SFP82221.1"/>
    </source>
</evidence>
<evidence type="ECO:0000313" key="2">
    <source>
        <dbReference type="Proteomes" id="UP000199586"/>
    </source>
</evidence>
<dbReference type="Proteomes" id="UP000199586">
    <property type="component" value="Unassembled WGS sequence"/>
</dbReference>